<dbReference type="PATRIC" id="fig|1550241.5.peg.567"/>
<evidence type="ECO:0000313" key="2">
    <source>
        <dbReference type="Proteomes" id="UP000067434"/>
    </source>
</evidence>
<protein>
    <submittedName>
        <fullName evidence="1">Uncharacterized protein</fullName>
    </submittedName>
</protein>
<accession>A0A0F7FH15</accession>
<sequence length="425" mass="48663">MLFWPPRLKGFFTFGKQLVTIITSCGGSEHGRMRAVGDVELAGKIAEWARGLEELSNSLLTKVNELLRSLGAPELGSLVLSIECRYEDGEQGAERVPGLYDPSSRKIRLYLCGDSYDLKTLIHELVHHLQFSDHAGVAYRRESVESFTEMLPYSHRPHELEARWRAEAAVELLEQVPQRVTEAAPFNGQVERLRELKDLLVKASAYAGLLWELVEKHTEASVELNKAVEALFDNGSETMEVWTRLSGDGIEVFTEYAHLYLKSSGGLPLDIQRALRLVGVVRARLKGSANSRSPLLIFNREDLLRALRSEGLKQEGVTDTREELPFEEAVKRLLRIVEDPCSLFEYIKSAEEQNRVWLQLRLEVNTLEYYGYDFALRICTRGSAEQLLKLLEERCKMQRLREQLIRELELKERKELELEFEPMGK</sequence>
<dbReference type="Proteomes" id="UP000067434">
    <property type="component" value="Chromosome"/>
</dbReference>
<name>A0A0F7FH15_9CREN</name>
<reference evidence="1 2" key="1">
    <citation type="journal article" date="2015" name="Stand. Genomic Sci.">
        <title>Complete genome sequence of and proposal of Thermofilum uzonense sp. nov. a novel hyperthermophilic crenarchaeon and emended description of the genus Thermofilum.</title>
        <authorList>
            <person name="Toshchakov S.V."/>
            <person name="Korzhenkov A.A."/>
            <person name="Samarov N.I."/>
            <person name="Mazunin I.O."/>
            <person name="Mozhey O.I."/>
            <person name="Shmyr I.S."/>
            <person name="Derbikova K.S."/>
            <person name="Taranov E.A."/>
            <person name="Dominova I.N."/>
            <person name="Bonch-Osmolovskaya E.A."/>
            <person name="Patrushev M.V."/>
            <person name="Podosokorskaya O.A."/>
            <person name="Kublanov I.V."/>
        </authorList>
    </citation>
    <scope>NUCLEOTIDE SEQUENCE [LARGE SCALE GENOMIC DNA]</scope>
    <source>
        <strain evidence="1 2">1807-2</strain>
    </source>
</reference>
<proteinExistence type="predicted"/>
<dbReference type="EMBL" id="CP009961">
    <property type="protein sequence ID" value="AKG38404.1"/>
    <property type="molecule type" value="Genomic_DNA"/>
</dbReference>
<dbReference type="HOGENOM" id="CLU_644998_0_0_2"/>
<evidence type="ECO:0000313" key="1">
    <source>
        <dbReference type="EMBL" id="AKG38404.1"/>
    </source>
</evidence>
<dbReference type="KEGG" id="thf:MA03_02750"/>
<keyword evidence="2" id="KW-1185">Reference proteome</keyword>
<dbReference type="STRING" id="1550241.MA03_02750"/>
<gene>
    <name evidence="1" type="ORF">MA03_02750</name>
</gene>
<organism evidence="1 2">
    <name type="scientific">Infirmifilum uzonense</name>
    <dbReference type="NCBI Taxonomy" id="1550241"/>
    <lineage>
        <taxon>Archaea</taxon>
        <taxon>Thermoproteota</taxon>
        <taxon>Thermoprotei</taxon>
        <taxon>Thermofilales</taxon>
        <taxon>Thermofilaceae</taxon>
        <taxon>Infirmifilum</taxon>
    </lineage>
</organism>
<dbReference type="AlphaFoldDB" id="A0A0F7FH15"/>